<reference evidence="1" key="1">
    <citation type="submission" date="2023-05" db="EMBL/GenBank/DDBJ databases">
        <title>Nepenthes gracilis genome sequencing.</title>
        <authorList>
            <person name="Fukushima K."/>
        </authorList>
    </citation>
    <scope>NUCLEOTIDE SEQUENCE</scope>
    <source>
        <strain evidence="1">SING2019-196</strain>
    </source>
</reference>
<evidence type="ECO:0000313" key="1">
    <source>
        <dbReference type="EMBL" id="GMH07823.1"/>
    </source>
</evidence>
<dbReference type="EMBL" id="BSYO01000007">
    <property type="protein sequence ID" value="GMH07823.1"/>
    <property type="molecule type" value="Genomic_DNA"/>
</dbReference>
<evidence type="ECO:0000313" key="2">
    <source>
        <dbReference type="Proteomes" id="UP001279734"/>
    </source>
</evidence>
<dbReference type="AlphaFoldDB" id="A0AAD3SAX8"/>
<protein>
    <submittedName>
        <fullName evidence="1">Uncharacterized protein</fullName>
    </submittedName>
</protein>
<sequence length="67" mass="7664">MFRAVYTRRHNEAEKRVVEIAAANVGIPHLAEQEKTKDKIMMLQPSVRKATHLVHSRVTTKLGVSRQ</sequence>
<keyword evidence="2" id="KW-1185">Reference proteome</keyword>
<comment type="caution">
    <text evidence="1">The sequence shown here is derived from an EMBL/GenBank/DDBJ whole genome shotgun (WGS) entry which is preliminary data.</text>
</comment>
<accession>A0AAD3SAX8</accession>
<organism evidence="1 2">
    <name type="scientific">Nepenthes gracilis</name>
    <name type="common">Slender pitcher plant</name>
    <dbReference type="NCBI Taxonomy" id="150966"/>
    <lineage>
        <taxon>Eukaryota</taxon>
        <taxon>Viridiplantae</taxon>
        <taxon>Streptophyta</taxon>
        <taxon>Embryophyta</taxon>
        <taxon>Tracheophyta</taxon>
        <taxon>Spermatophyta</taxon>
        <taxon>Magnoliopsida</taxon>
        <taxon>eudicotyledons</taxon>
        <taxon>Gunneridae</taxon>
        <taxon>Pentapetalae</taxon>
        <taxon>Caryophyllales</taxon>
        <taxon>Nepenthaceae</taxon>
        <taxon>Nepenthes</taxon>
    </lineage>
</organism>
<dbReference type="Proteomes" id="UP001279734">
    <property type="component" value="Unassembled WGS sequence"/>
</dbReference>
<gene>
    <name evidence="1" type="ORF">Nepgr_009663</name>
</gene>
<proteinExistence type="predicted"/>
<name>A0AAD3SAX8_NEPGR</name>